<comment type="subcellular location">
    <subcellularLocation>
        <location evidence="1">Cytoplasm</location>
        <location evidence="1">Nucleoid</location>
    </subcellularLocation>
</comment>
<dbReference type="InterPro" id="IPR037150">
    <property type="entry name" value="H-NS_C_dom_sf"/>
</dbReference>
<dbReference type="EMBL" id="JBBUTH010000007">
    <property type="protein sequence ID" value="MEK8051395.1"/>
    <property type="molecule type" value="Genomic_DNA"/>
</dbReference>
<name>A0ABU9CJP4_9BURK</name>
<comment type="caution">
    <text evidence="7">The sequence shown here is derived from an EMBL/GenBank/DDBJ whole genome shotgun (WGS) entry which is preliminary data.</text>
</comment>
<accession>A0ABU9CJP4</accession>
<dbReference type="SUPFAM" id="SSF81273">
    <property type="entry name" value="H-NS histone-like proteins"/>
    <property type="match status" value="1"/>
</dbReference>
<dbReference type="PANTHER" id="PTHR38097:SF2">
    <property type="entry name" value="DNA-BINDING PROTEIN STPA"/>
    <property type="match status" value="1"/>
</dbReference>
<evidence type="ECO:0000256" key="2">
    <source>
        <dbReference type="ARBA" id="ARBA00010610"/>
    </source>
</evidence>
<feature type="compositionally biased region" description="Low complexity" evidence="5">
    <location>
        <begin position="62"/>
        <end position="73"/>
    </location>
</feature>
<evidence type="ECO:0000256" key="1">
    <source>
        <dbReference type="ARBA" id="ARBA00004453"/>
    </source>
</evidence>
<keyword evidence="3" id="KW-0963">Cytoplasm</keyword>
<proteinExistence type="inferred from homology"/>
<evidence type="ECO:0000256" key="4">
    <source>
        <dbReference type="ARBA" id="ARBA00023125"/>
    </source>
</evidence>
<evidence type="ECO:0000259" key="6">
    <source>
        <dbReference type="SMART" id="SM00528"/>
    </source>
</evidence>
<feature type="domain" description="DNA-binding protein H-NS-like C-terminal" evidence="6">
    <location>
        <begin position="69"/>
        <end position="112"/>
    </location>
</feature>
<dbReference type="RefSeq" id="WP_341411079.1">
    <property type="nucleotide sequence ID" value="NZ_JBBUTH010000007.1"/>
</dbReference>
<protein>
    <submittedName>
        <fullName evidence="7">H-NS histone family protein</fullName>
    </submittedName>
</protein>
<keyword evidence="4" id="KW-0238">DNA-binding</keyword>
<comment type="similarity">
    <text evidence="2">Belongs to the histone-like protein H-NS family.</text>
</comment>
<feature type="region of interest" description="Disordered" evidence="5">
    <location>
        <begin position="50"/>
        <end position="92"/>
    </location>
</feature>
<evidence type="ECO:0000256" key="3">
    <source>
        <dbReference type="ARBA" id="ARBA00022490"/>
    </source>
</evidence>
<gene>
    <name evidence="7" type="ORF">AACH10_14175</name>
</gene>
<dbReference type="SMART" id="SM00528">
    <property type="entry name" value="HNS"/>
    <property type="match status" value="1"/>
</dbReference>
<dbReference type="Proteomes" id="UP001365405">
    <property type="component" value="Unassembled WGS sequence"/>
</dbReference>
<evidence type="ECO:0000313" key="8">
    <source>
        <dbReference type="Proteomes" id="UP001365405"/>
    </source>
</evidence>
<dbReference type="InterPro" id="IPR027444">
    <property type="entry name" value="H-NS_C_dom"/>
</dbReference>
<dbReference type="Gene3D" id="4.10.430.10">
    <property type="entry name" value="Histone-like protein H-NS, C-terminal domain"/>
    <property type="match status" value="1"/>
</dbReference>
<sequence>MARTLAQIQSQIDKLQKEAQALRAKEISGVVARIKEAIAHYGLTPQELFGETASKKPRGKVAKASGKAVAKKPATPPKYRDDAGNTWTGHGKRPNWFKAALAAGKTAADLEIKG</sequence>
<organism evidence="7 8">
    <name type="scientific">Pseudaquabacterium inlustre</name>
    <dbReference type="NCBI Taxonomy" id="2984192"/>
    <lineage>
        <taxon>Bacteria</taxon>
        <taxon>Pseudomonadati</taxon>
        <taxon>Pseudomonadota</taxon>
        <taxon>Betaproteobacteria</taxon>
        <taxon>Burkholderiales</taxon>
        <taxon>Sphaerotilaceae</taxon>
        <taxon>Pseudaquabacterium</taxon>
    </lineage>
</organism>
<keyword evidence="8" id="KW-1185">Reference proteome</keyword>
<reference evidence="7 8" key="1">
    <citation type="submission" date="2024-04" db="EMBL/GenBank/DDBJ databases">
        <title>Novel species of the genus Ideonella isolated from streams.</title>
        <authorList>
            <person name="Lu H."/>
        </authorList>
    </citation>
    <scope>NUCLEOTIDE SEQUENCE [LARGE SCALE GENOMIC DNA]</scope>
    <source>
        <strain evidence="7 8">DXS22W</strain>
    </source>
</reference>
<dbReference type="Pfam" id="PF00816">
    <property type="entry name" value="Histone_HNS"/>
    <property type="match status" value="1"/>
</dbReference>
<evidence type="ECO:0000256" key="5">
    <source>
        <dbReference type="SAM" id="MobiDB-lite"/>
    </source>
</evidence>
<dbReference type="PANTHER" id="PTHR38097">
    <property type="match status" value="1"/>
</dbReference>
<evidence type="ECO:0000313" key="7">
    <source>
        <dbReference type="EMBL" id="MEK8051395.1"/>
    </source>
</evidence>